<accession>A0A7Z0M6D0</accession>
<dbReference type="CDD" id="cd07431">
    <property type="entry name" value="PHP_PolIIIA"/>
    <property type="match status" value="1"/>
</dbReference>
<dbReference type="InterPro" id="IPR004365">
    <property type="entry name" value="NA-bd_OB_tRNA"/>
</dbReference>
<comment type="function">
    <text evidence="9">DNA polymerase III is a complex, multichain enzyme responsible for most of the replicative synthesis in bacteria. This DNA polymerase also exhibits 3' to 5' exonuclease activity. The alpha chain is the DNA polymerase.</text>
</comment>
<dbReference type="PANTHER" id="PTHR32294:SF0">
    <property type="entry name" value="DNA POLYMERASE III SUBUNIT ALPHA"/>
    <property type="match status" value="1"/>
</dbReference>
<evidence type="ECO:0000256" key="6">
    <source>
        <dbReference type="ARBA" id="ARBA00022695"/>
    </source>
</evidence>
<dbReference type="GO" id="GO:0003887">
    <property type="term" value="F:DNA-directed DNA polymerase activity"/>
    <property type="evidence" value="ECO:0007669"/>
    <property type="project" value="UniProtKB-KW"/>
</dbReference>
<organism evidence="13 14">
    <name type="scientific">Streptococcus danieliae</name>
    <dbReference type="NCBI Taxonomy" id="747656"/>
    <lineage>
        <taxon>Bacteria</taxon>
        <taxon>Bacillati</taxon>
        <taxon>Bacillota</taxon>
        <taxon>Bacilli</taxon>
        <taxon>Lactobacillales</taxon>
        <taxon>Streptococcaceae</taxon>
        <taxon>Streptococcus</taxon>
    </lineage>
</organism>
<dbReference type="Proteomes" id="UP000589521">
    <property type="component" value="Unassembled WGS sequence"/>
</dbReference>
<dbReference type="SMART" id="SM00481">
    <property type="entry name" value="POLIIIAc"/>
    <property type="match status" value="1"/>
</dbReference>
<dbReference type="InterPro" id="IPR041931">
    <property type="entry name" value="DNA_pol3_alpha_thumb_dom"/>
</dbReference>
<evidence type="ECO:0000313" key="13">
    <source>
        <dbReference type="EMBL" id="NYS96222.1"/>
    </source>
</evidence>
<evidence type="ECO:0000256" key="10">
    <source>
        <dbReference type="ARBA" id="ARBA00026073"/>
    </source>
</evidence>
<evidence type="ECO:0000256" key="11">
    <source>
        <dbReference type="ARBA" id="ARBA00049244"/>
    </source>
</evidence>
<dbReference type="Pfam" id="PF14579">
    <property type="entry name" value="HHH_6"/>
    <property type="match status" value="1"/>
</dbReference>
<dbReference type="InterPro" id="IPR011708">
    <property type="entry name" value="DNA_pol3_alpha_NTPase_dom"/>
</dbReference>
<dbReference type="InterPro" id="IPR004013">
    <property type="entry name" value="PHP_dom"/>
</dbReference>
<dbReference type="AlphaFoldDB" id="A0A7Z0M6D0"/>
<sequence length="1035" mass="117585">MMIQLDTQSVYSFLESNLTLTAYLQKAKTLGYQSLGLMDQDNLYGAYAFLEMAEQAGLQALLGMSLTTRLGDQLLDLRVLALSTTGYQNLLKLASQRNLGKIAWEDLMEFTQDLALIWPFQPGQEEPDLDRPYFLGVTLDSPLPDSDRPLLPLQTVRYLEAQDLEVLQVMEAIKKNQTLVETPVRYRGQVLLPAQELKESYQARFPGAWENLESLVAGVHYDLDRSLKLPRFNPQRPAVEELREVALAGLAAKQLQGPAYLQRLDEELSVIHEMGFDDYFLIVWDLLAFGRRQGYYMGMGRGSAVGSLVAYALDITGIDPVAKNLIFERFLNRERFSPPDIDIDIPDIHRPDFLRYVRDRYGSMHAAQIVTFSTFGAKQALRDVLKRLAVPEFEISNLTKQIRFGEKLQQVVERSLTFRRQFQERPELDRALYLAMRLEGLPRQTSVHAAGVVMSDADLTDFIPLKFAEDIYITQYDAAAIEDNGLLKMDFLGLRNLTYVERMRDLLAKEEGIVLDPANIPLEDAETLKLFAAGRTKGIFQFEQPGAINLLRRVQPTSFEEVVATTSLNRPGASAYIDNFVARKHGREAVVSVDPAVADILAPTYGIMLYQEQVMQVAQRFAGFSLGKADLLRRAMGKKKPEEMHAMEVDFVEGALQQGYDQERAKALFAVMEKFAGYGFNRSHAYAYSALAFQLAYFKTHYPQIFFQVMLTAANQTYLDDALDAGFQMQALTINTIPAHDRFQDGAIYLGLDRLKGLPRDLQTWILEHRPFADLEDFFLRLPPNYLKPDLLKPLIQIGLFDQLAPNRATLLTNLDRLLFFYQELGSLFADSSYSWESITDFSSLEKYRMEVELLGVGLSPHPLKDYLQEAGPEIQRIADLQVGTQAQVLVELLDLRVIRTKKGEQMAFVQVTDTRHKIEVIAFPDVFRTYKQLLEAGALLRMWGKVQDKSGRKQLVLNRVEALTRERFWILLEDHQVDRDVAQILKGFPGPIPVILRYQEGKETLQLQEGVSKTEALVTALGPYVLKTVFLEKP</sequence>
<keyword evidence="8" id="KW-0239">DNA-directed DNA polymerase</keyword>
<dbReference type="InterPro" id="IPR040982">
    <property type="entry name" value="DNA_pol3_finger"/>
</dbReference>
<evidence type="ECO:0000256" key="2">
    <source>
        <dbReference type="ARBA" id="ARBA00009496"/>
    </source>
</evidence>
<dbReference type="Gene3D" id="1.10.10.1600">
    <property type="entry name" value="Bacterial DNA polymerase III alpha subunit, thumb domain"/>
    <property type="match status" value="1"/>
</dbReference>
<proteinExistence type="inferred from homology"/>
<dbReference type="InterPro" id="IPR004805">
    <property type="entry name" value="DnaE2/DnaE/PolC"/>
</dbReference>
<dbReference type="Pfam" id="PF02811">
    <property type="entry name" value="PHP"/>
    <property type="match status" value="1"/>
</dbReference>
<keyword evidence="5 13" id="KW-0808">Transferase</keyword>
<dbReference type="Gene3D" id="2.40.50.140">
    <property type="entry name" value="Nucleic acid-binding proteins"/>
    <property type="match status" value="1"/>
</dbReference>
<dbReference type="NCBIfam" id="NF005582">
    <property type="entry name" value="PRK07279.1"/>
    <property type="match status" value="1"/>
</dbReference>
<dbReference type="GO" id="GO:0005737">
    <property type="term" value="C:cytoplasm"/>
    <property type="evidence" value="ECO:0007669"/>
    <property type="project" value="UniProtKB-SubCell"/>
</dbReference>
<dbReference type="EC" id="2.7.7.7" evidence="3"/>
<comment type="subunit">
    <text evidence="10">DNA polymerase III contains a core (composed of alpha, epsilon and theta chains) that associates with a tau subunit. This core dimerizes to form the POLIII' complex. PolIII' associates with the gamma complex (composed of gamma, delta, delta', psi and chi chains) and with the beta chain to form the complete DNA polymerase III complex.</text>
</comment>
<dbReference type="NCBIfam" id="TIGR00594">
    <property type="entry name" value="polc"/>
    <property type="match status" value="1"/>
</dbReference>
<dbReference type="GO" id="GO:0008408">
    <property type="term" value="F:3'-5' exonuclease activity"/>
    <property type="evidence" value="ECO:0007669"/>
    <property type="project" value="InterPro"/>
</dbReference>
<evidence type="ECO:0000256" key="4">
    <source>
        <dbReference type="ARBA" id="ARBA00019114"/>
    </source>
</evidence>
<dbReference type="GO" id="GO:0003676">
    <property type="term" value="F:nucleic acid binding"/>
    <property type="evidence" value="ECO:0007669"/>
    <property type="project" value="InterPro"/>
</dbReference>
<gene>
    <name evidence="13" type="ORF">HZY94_03330</name>
</gene>
<dbReference type="SUPFAM" id="SSF89550">
    <property type="entry name" value="PHP domain-like"/>
    <property type="match status" value="1"/>
</dbReference>
<dbReference type="Pfam" id="PF17657">
    <property type="entry name" value="DNA_pol3_finger"/>
    <property type="match status" value="1"/>
</dbReference>
<evidence type="ECO:0000256" key="3">
    <source>
        <dbReference type="ARBA" id="ARBA00012417"/>
    </source>
</evidence>
<keyword evidence="6 13" id="KW-0548">Nucleotidyltransferase</keyword>
<evidence type="ECO:0000259" key="12">
    <source>
        <dbReference type="SMART" id="SM00481"/>
    </source>
</evidence>
<comment type="caution">
    <text evidence="13">The sequence shown here is derived from an EMBL/GenBank/DDBJ whole genome shotgun (WGS) entry which is preliminary data.</text>
</comment>
<dbReference type="InterPro" id="IPR012340">
    <property type="entry name" value="NA-bd_OB-fold"/>
</dbReference>
<comment type="similarity">
    <text evidence="2">Belongs to the DNA polymerase type-C family. DnaE subfamily.</text>
</comment>
<evidence type="ECO:0000256" key="7">
    <source>
        <dbReference type="ARBA" id="ARBA00022705"/>
    </source>
</evidence>
<dbReference type="InterPro" id="IPR029460">
    <property type="entry name" value="DNAPol_HHH"/>
</dbReference>
<reference evidence="13 14" key="1">
    <citation type="submission" date="2020-07" db="EMBL/GenBank/DDBJ databases">
        <title>MOT database genomes.</title>
        <authorList>
            <person name="Joseph S."/>
            <person name="Aduse-Opoku J."/>
            <person name="Hashim A."/>
            <person name="Wade W."/>
            <person name="Curtis M."/>
        </authorList>
    </citation>
    <scope>NUCLEOTIDE SEQUENCE [LARGE SCALE GENOMIC DNA]</scope>
    <source>
        <strain evidence="13 14">STR</strain>
    </source>
</reference>
<evidence type="ECO:0000313" key="14">
    <source>
        <dbReference type="Proteomes" id="UP000589521"/>
    </source>
</evidence>
<comment type="subcellular location">
    <subcellularLocation>
        <location evidence="1">Cytoplasm</location>
    </subcellularLocation>
</comment>
<comment type="catalytic activity">
    <reaction evidence="11">
        <text>DNA(n) + a 2'-deoxyribonucleoside 5'-triphosphate = DNA(n+1) + diphosphate</text>
        <dbReference type="Rhea" id="RHEA:22508"/>
        <dbReference type="Rhea" id="RHEA-COMP:17339"/>
        <dbReference type="Rhea" id="RHEA-COMP:17340"/>
        <dbReference type="ChEBI" id="CHEBI:33019"/>
        <dbReference type="ChEBI" id="CHEBI:61560"/>
        <dbReference type="ChEBI" id="CHEBI:173112"/>
        <dbReference type="EC" id="2.7.7.7"/>
    </reaction>
</comment>
<keyword evidence="7" id="KW-0235">DNA replication</keyword>
<dbReference type="GO" id="GO:0006260">
    <property type="term" value="P:DNA replication"/>
    <property type="evidence" value="ECO:0007669"/>
    <property type="project" value="UniProtKB-KW"/>
</dbReference>
<dbReference type="InterPro" id="IPR016195">
    <property type="entry name" value="Pol/histidinol_Pase-like"/>
</dbReference>
<evidence type="ECO:0000256" key="8">
    <source>
        <dbReference type="ARBA" id="ARBA00022932"/>
    </source>
</evidence>
<dbReference type="EMBL" id="JACBXX010000087">
    <property type="protein sequence ID" value="NYS96222.1"/>
    <property type="molecule type" value="Genomic_DNA"/>
</dbReference>
<dbReference type="Pfam" id="PF01336">
    <property type="entry name" value="tRNA_anti-codon"/>
    <property type="match status" value="1"/>
</dbReference>
<dbReference type="Pfam" id="PF07733">
    <property type="entry name" value="DNA_pol3_alpha"/>
    <property type="match status" value="1"/>
</dbReference>
<dbReference type="CDD" id="cd04485">
    <property type="entry name" value="DnaE_OBF"/>
    <property type="match status" value="1"/>
</dbReference>
<feature type="domain" description="Polymerase/histidinol phosphatase N-terminal" evidence="12">
    <location>
        <begin position="3"/>
        <end position="70"/>
    </location>
</feature>
<dbReference type="PANTHER" id="PTHR32294">
    <property type="entry name" value="DNA POLYMERASE III SUBUNIT ALPHA"/>
    <property type="match status" value="1"/>
</dbReference>
<protein>
    <recommendedName>
        <fullName evidence="4">DNA polymerase III subunit alpha</fullName>
        <ecNumber evidence="3">2.7.7.7</ecNumber>
    </recommendedName>
</protein>
<dbReference type="InterPro" id="IPR003141">
    <property type="entry name" value="Pol/His_phosphatase_N"/>
</dbReference>
<dbReference type="Gene3D" id="3.20.20.140">
    <property type="entry name" value="Metal-dependent hydrolases"/>
    <property type="match status" value="1"/>
</dbReference>
<evidence type="ECO:0000256" key="5">
    <source>
        <dbReference type="ARBA" id="ARBA00022679"/>
    </source>
</evidence>
<name>A0A7Z0M6D0_9STRE</name>
<evidence type="ECO:0000256" key="9">
    <source>
        <dbReference type="ARBA" id="ARBA00025611"/>
    </source>
</evidence>
<evidence type="ECO:0000256" key="1">
    <source>
        <dbReference type="ARBA" id="ARBA00004496"/>
    </source>
</evidence>
<dbReference type="RefSeq" id="WP_179925007.1">
    <property type="nucleotide sequence ID" value="NZ_JACBXX010000087.1"/>
</dbReference>